<accession>A0A024TKY3</accession>
<dbReference type="GeneID" id="20088524"/>
<dbReference type="EMBL" id="KI913983">
    <property type="protein sequence ID" value="ETV94800.1"/>
    <property type="molecule type" value="Genomic_DNA"/>
</dbReference>
<sequence length="231" mass="26453">MERLGFKIYDVTDVGNTSSTMRCLQMAYQEDPKDDVYAEGVTCYMLGWRSSLIKMAKSSAFWMLQRILEKQVEDFRLEFVCEICASTSSQPLKVGPYEGALPVKCALRRILDVAAKVADESKKAALTCIQLDAVGWAGERDECFAAVKKTLQQVVPLSHRSADKIFCFMLMRVRRIAERHALISRRFRSSCRNRVLGWPTVEEAVFAIFESGKRLEYLLLRQQGFRLFTDH</sequence>
<dbReference type="AlphaFoldDB" id="A0A024TKY3"/>
<dbReference type="OrthoDB" id="2286242at2759"/>
<dbReference type="RefSeq" id="XP_008876391.1">
    <property type="nucleotide sequence ID" value="XM_008878169.1"/>
</dbReference>
<protein>
    <recommendedName>
        <fullName evidence="2">Reverse transcriptase RNase H-like domain-containing protein</fullName>
    </recommendedName>
</protein>
<proteinExistence type="predicted"/>
<organism evidence="1">
    <name type="scientific">Aphanomyces invadans</name>
    <dbReference type="NCBI Taxonomy" id="157072"/>
    <lineage>
        <taxon>Eukaryota</taxon>
        <taxon>Sar</taxon>
        <taxon>Stramenopiles</taxon>
        <taxon>Oomycota</taxon>
        <taxon>Saprolegniomycetes</taxon>
        <taxon>Saprolegniales</taxon>
        <taxon>Verrucalvaceae</taxon>
        <taxon>Aphanomyces</taxon>
    </lineage>
</organism>
<dbReference type="VEuPathDB" id="FungiDB:H310_11474"/>
<gene>
    <name evidence="1" type="ORF">H310_11474</name>
</gene>
<evidence type="ECO:0000313" key="1">
    <source>
        <dbReference type="EMBL" id="ETV94800.1"/>
    </source>
</evidence>
<name>A0A024TKY3_9STRA</name>
<reference evidence="1" key="1">
    <citation type="submission" date="2013-12" db="EMBL/GenBank/DDBJ databases">
        <title>The Genome Sequence of Aphanomyces invadans NJM9701.</title>
        <authorList>
            <consortium name="The Broad Institute Genomics Platform"/>
            <person name="Russ C."/>
            <person name="Tyler B."/>
            <person name="van West P."/>
            <person name="Dieguez-Uribeondo J."/>
            <person name="Young S.K."/>
            <person name="Zeng Q."/>
            <person name="Gargeya S."/>
            <person name="Fitzgerald M."/>
            <person name="Abouelleil A."/>
            <person name="Alvarado L."/>
            <person name="Chapman S.B."/>
            <person name="Gainer-Dewar J."/>
            <person name="Goldberg J."/>
            <person name="Griggs A."/>
            <person name="Gujja S."/>
            <person name="Hansen M."/>
            <person name="Howarth C."/>
            <person name="Imamovic A."/>
            <person name="Ireland A."/>
            <person name="Larimer J."/>
            <person name="McCowan C."/>
            <person name="Murphy C."/>
            <person name="Pearson M."/>
            <person name="Poon T.W."/>
            <person name="Priest M."/>
            <person name="Roberts A."/>
            <person name="Saif S."/>
            <person name="Shea T."/>
            <person name="Sykes S."/>
            <person name="Wortman J."/>
            <person name="Nusbaum C."/>
            <person name="Birren B."/>
        </authorList>
    </citation>
    <scope>NUCLEOTIDE SEQUENCE [LARGE SCALE GENOMIC DNA]</scope>
    <source>
        <strain evidence="1">NJM9701</strain>
    </source>
</reference>
<dbReference type="STRING" id="157072.A0A024TKY3"/>
<evidence type="ECO:0008006" key="2">
    <source>
        <dbReference type="Google" id="ProtNLM"/>
    </source>
</evidence>